<reference evidence="3" key="1">
    <citation type="submission" date="2022-08" db="EMBL/GenBank/DDBJ databases">
        <authorList>
            <person name="Deng Y."/>
            <person name="Han X.-F."/>
            <person name="Zhang Y.-Q."/>
        </authorList>
    </citation>
    <scope>NUCLEOTIDE SEQUENCE</scope>
    <source>
        <strain evidence="3">CPCC 203386</strain>
    </source>
</reference>
<dbReference type="EMBL" id="JANLCJ010000002">
    <property type="protein sequence ID" value="MCS5733434.1"/>
    <property type="molecule type" value="Genomic_DNA"/>
</dbReference>
<evidence type="ECO:0000313" key="4">
    <source>
        <dbReference type="Proteomes" id="UP001165586"/>
    </source>
</evidence>
<dbReference type="InterPro" id="IPR003675">
    <property type="entry name" value="Rce1/LyrA-like_dom"/>
</dbReference>
<keyword evidence="1" id="KW-0812">Transmembrane</keyword>
<comment type="caution">
    <text evidence="3">The sequence shown here is derived from an EMBL/GenBank/DDBJ whole genome shotgun (WGS) entry which is preliminary data.</text>
</comment>
<dbReference type="Pfam" id="PF02517">
    <property type="entry name" value="Rce1-like"/>
    <property type="match status" value="1"/>
</dbReference>
<feature type="domain" description="CAAX prenyl protease 2/Lysostaphin resistance protein A-like" evidence="2">
    <location>
        <begin position="130"/>
        <end position="227"/>
    </location>
</feature>
<gene>
    <name evidence="3" type="ORF">N1032_06750</name>
</gene>
<name>A0ABT2GZP4_9MICO</name>
<evidence type="ECO:0000259" key="2">
    <source>
        <dbReference type="Pfam" id="PF02517"/>
    </source>
</evidence>
<evidence type="ECO:0000313" key="3">
    <source>
        <dbReference type="EMBL" id="MCS5733434.1"/>
    </source>
</evidence>
<sequence>MQPVTEQQRTSTWHRFWNRGGWWKALLVVVVYYGLYQLAGLVVNALFGGLVDKQNLFANGLSVFIGLALPILIGGILLVLFALSIGWLKELFGPRPIRGSWWMWIGVVVVAVFNILRFASVDYGGWDAGAVVGVLIAGLCVGFAEELLTRGFAVTLLRRGGYGERSVMLLSSLLFAAMHSGNIFNGQSVATVVFTVVYTFAFGITMYVALRVTGNLIWPILLHATTDPSLILLTGGVDTTSGTLHPGPLAPIAGLANYAVMLFAIVAIIFVRGRVDRHETYGLENRASGGARPLMSGE</sequence>
<dbReference type="Proteomes" id="UP001165586">
    <property type="component" value="Unassembled WGS sequence"/>
</dbReference>
<keyword evidence="1" id="KW-1133">Transmembrane helix</keyword>
<feature type="transmembrane region" description="Helical" evidence="1">
    <location>
        <begin position="63"/>
        <end position="88"/>
    </location>
</feature>
<feature type="transmembrane region" description="Helical" evidence="1">
    <location>
        <begin position="125"/>
        <end position="145"/>
    </location>
</feature>
<feature type="transmembrane region" description="Helical" evidence="1">
    <location>
        <begin position="166"/>
        <end position="184"/>
    </location>
</feature>
<dbReference type="GO" id="GO:0008237">
    <property type="term" value="F:metallopeptidase activity"/>
    <property type="evidence" value="ECO:0007669"/>
    <property type="project" value="UniProtKB-KW"/>
</dbReference>
<feature type="transmembrane region" description="Helical" evidence="1">
    <location>
        <begin position="190"/>
        <end position="209"/>
    </location>
</feature>
<keyword evidence="3" id="KW-0378">Hydrolase</keyword>
<protein>
    <submittedName>
        <fullName evidence="3">CPBP family intramembrane metalloprotease</fullName>
    </submittedName>
</protein>
<feature type="transmembrane region" description="Helical" evidence="1">
    <location>
        <begin position="249"/>
        <end position="271"/>
    </location>
</feature>
<keyword evidence="3" id="KW-0482">Metalloprotease</keyword>
<feature type="transmembrane region" description="Helical" evidence="1">
    <location>
        <begin position="216"/>
        <end position="237"/>
    </location>
</feature>
<organism evidence="3 4">
    <name type="scientific">Herbiconiux daphne</name>
    <dbReference type="NCBI Taxonomy" id="2970914"/>
    <lineage>
        <taxon>Bacteria</taxon>
        <taxon>Bacillati</taxon>
        <taxon>Actinomycetota</taxon>
        <taxon>Actinomycetes</taxon>
        <taxon>Micrococcales</taxon>
        <taxon>Microbacteriaceae</taxon>
        <taxon>Herbiconiux</taxon>
    </lineage>
</organism>
<dbReference type="RefSeq" id="WP_259538256.1">
    <property type="nucleotide sequence ID" value="NZ_JANLCJ010000002.1"/>
</dbReference>
<feature type="transmembrane region" description="Helical" evidence="1">
    <location>
        <begin position="100"/>
        <end position="119"/>
    </location>
</feature>
<keyword evidence="4" id="KW-1185">Reference proteome</keyword>
<keyword evidence="3" id="KW-0645">Protease</keyword>
<evidence type="ECO:0000256" key="1">
    <source>
        <dbReference type="SAM" id="Phobius"/>
    </source>
</evidence>
<accession>A0ABT2GZP4</accession>
<feature type="transmembrane region" description="Helical" evidence="1">
    <location>
        <begin position="21"/>
        <end position="43"/>
    </location>
</feature>
<keyword evidence="1" id="KW-0472">Membrane</keyword>
<proteinExistence type="predicted"/>